<feature type="signal peptide" evidence="8">
    <location>
        <begin position="1"/>
        <end position="22"/>
    </location>
</feature>
<dbReference type="Gene3D" id="1.20.1510.10">
    <property type="entry name" value="Cation efflux protein transmembrane domain"/>
    <property type="match status" value="1"/>
</dbReference>
<keyword evidence="3" id="KW-0406">Ion transport</keyword>
<keyword evidence="5 7" id="KW-0472">Membrane</keyword>
<accession>A0A7S4S2R7</accession>
<dbReference type="SUPFAM" id="SSF161111">
    <property type="entry name" value="Cation efflux protein transmembrane domain-like"/>
    <property type="match status" value="1"/>
</dbReference>
<dbReference type="InterPro" id="IPR027469">
    <property type="entry name" value="Cation_efflux_TMD_sf"/>
</dbReference>
<reference evidence="10" key="1">
    <citation type="submission" date="2021-01" db="EMBL/GenBank/DDBJ databases">
        <authorList>
            <person name="Corre E."/>
            <person name="Pelletier E."/>
            <person name="Niang G."/>
            <person name="Scheremetjew M."/>
            <person name="Finn R."/>
            <person name="Kale V."/>
            <person name="Holt S."/>
            <person name="Cochrane G."/>
            <person name="Meng A."/>
            <person name="Brown T."/>
            <person name="Cohen L."/>
        </authorList>
    </citation>
    <scope>NUCLEOTIDE SEQUENCE</scope>
    <source>
        <strain evidence="10">CCMP3105</strain>
    </source>
</reference>
<evidence type="ECO:0000256" key="4">
    <source>
        <dbReference type="ARBA" id="ARBA00022989"/>
    </source>
</evidence>
<keyword evidence="3" id="KW-0862">Zinc</keyword>
<evidence type="ECO:0000256" key="2">
    <source>
        <dbReference type="ARBA" id="ARBA00022692"/>
    </source>
</evidence>
<feature type="transmembrane region" description="Helical" evidence="7">
    <location>
        <begin position="68"/>
        <end position="87"/>
    </location>
</feature>
<dbReference type="PANTHER" id="PTHR11562">
    <property type="entry name" value="CATION EFFLUX PROTEIN/ ZINC TRANSPORTER"/>
    <property type="match status" value="1"/>
</dbReference>
<name>A0A7S4S2R7_9DINO</name>
<evidence type="ECO:0000256" key="1">
    <source>
        <dbReference type="ARBA" id="ARBA00004141"/>
    </source>
</evidence>
<feature type="transmembrane region" description="Helical" evidence="7">
    <location>
        <begin position="99"/>
        <end position="118"/>
    </location>
</feature>
<organism evidence="10">
    <name type="scientific">Alexandrium monilatum</name>
    <dbReference type="NCBI Taxonomy" id="311494"/>
    <lineage>
        <taxon>Eukaryota</taxon>
        <taxon>Sar</taxon>
        <taxon>Alveolata</taxon>
        <taxon>Dinophyceae</taxon>
        <taxon>Gonyaulacales</taxon>
        <taxon>Pyrocystaceae</taxon>
        <taxon>Alexandrium</taxon>
    </lineage>
</organism>
<proteinExistence type="predicted"/>
<comment type="subcellular location">
    <subcellularLocation>
        <location evidence="1">Membrane</location>
        <topology evidence="1">Multi-pass membrane protein</topology>
    </subcellularLocation>
</comment>
<evidence type="ECO:0000259" key="9">
    <source>
        <dbReference type="Pfam" id="PF01545"/>
    </source>
</evidence>
<gene>
    <name evidence="10" type="ORF">AMON00008_LOCUS44228</name>
</gene>
<evidence type="ECO:0000256" key="8">
    <source>
        <dbReference type="SAM" id="SignalP"/>
    </source>
</evidence>
<evidence type="ECO:0000256" key="7">
    <source>
        <dbReference type="SAM" id="Phobius"/>
    </source>
</evidence>
<evidence type="ECO:0000256" key="6">
    <source>
        <dbReference type="SAM" id="MobiDB-lite"/>
    </source>
</evidence>
<protein>
    <recommendedName>
        <fullName evidence="9">Cation efflux protein transmembrane domain-containing protein</fullName>
    </recommendedName>
</protein>
<keyword evidence="8" id="KW-0732">Signal</keyword>
<dbReference type="Pfam" id="PF01545">
    <property type="entry name" value="Cation_efflux"/>
    <property type="match status" value="1"/>
</dbReference>
<dbReference type="InterPro" id="IPR050681">
    <property type="entry name" value="CDF/SLC30A"/>
</dbReference>
<keyword evidence="3" id="KW-0813">Transport</keyword>
<dbReference type="EMBL" id="HBNR01062704">
    <property type="protein sequence ID" value="CAE4632845.1"/>
    <property type="molecule type" value="Transcribed_RNA"/>
</dbReference>
<dbReference type="AlphaFoldDB" id="A0A7S4S2R7"/>
<sequence>MRRAIMCALFFMCVEIAGGIMANSLAIVTDAAHMLSDVGGFVVSLVALQLAEIEATSEFSFGFSQAEVLGALLSVMMVWGLTAVLLYEAVNRFLNPKEIDAPIMLTIACVGFLVNIVLMRVLGHGHSHDHGHGHGEQETGAAMQAAIAHVIGDLVQSLGVCLAALCIWLKPFDVGFAPNGASRWCYADPSCTVMFGILVLFTTKSTTVRALNTLMARVPKHIDQAVFVKKLEEIPDVDSVHDLHVWSVGSREVCCTAHVMINDVHNCTKVLKGCIQVAQGTGIGHSAFQIEIVGEFDPAEESYGLHKNPSRRELESGGETPAKSRGAGHEHGHSHGHGHGH</sequence>
<dbReference type="GO" id="GO:0005886">
    <property type="term" value="C:plasma membrane"/>
    <property type="evidence" value="ECO:0007669"/>
    <property type="project" value="TreeGrafter"/>
</dbReference>
<feature type="region of interest" description="Disordered" evidence="6">
    <location>
        <begin position="301"/>
        <end position="341"/>
    </location>
</feature>
<evidence type="ECO:0000256" key="5">
    <source>
        <dbReference type="ARBA" id="ARBA00023136"/>
    </source>
</evidence>
<dbReference type="GO" id="GO:0005385">
    <property type="term" value="F:zinc ion transmembrane transporter activity"/>
    <property type="evidence" value="ECO:0007669"/>
    <property type="project" value="TreeGrafter"/>
</dbReference>
<evidence type="ECO:0000256" key="3">
    <source>
        <dbReference type="ARBA" id="ARBA00022906"/>
    </source>
</evidence>
<evidence type="ECO:0000313" key="10">
    <source>
        <dbReference type="EMBL" id="CAE4632845.1"/>
    </source>
</evidence>
<keyword evidence="2 7" id="KW-0812">Transmembrane</keyword>
<dbReference type="InterPro" id="IPR058533">
    <property type="entry name" value="Cation_efflux_TM"/>
</dbReference>
<feature type="domain" description="Cation efflux protein transmembrane" evidence="9">
    <location>
        <begin position="3"/>
        <end position="215"/>
    </location>
</feature>
<dbReference type="PANTHER" id="PTHR11562:SF17">
    <property type="entry name" value="RE54080P-RELATED"/>
    <property type="match status" value="1"/>
</dbReference>
<keyword evidence="4 7" id="KW-1133">Transmembrane helix</keyword>
<dbReference type="NCBIfam" id="TIGR01297">
    <property type="entry name" value="CDF"/>
    <property type="match status" value="1"/>
</dbReference>
<dbReference type="InterPro" id="IPR002524">
    <property type="entry name" value="Cation_efflux"/>
</dbReference>
<feature type="chain" id="PRO_5031365439" description="Cation efflux protein transmembrane domain-containing protein" evidence="8">
    <location>
        <begin position="23"/>
        <end position="341"/>
    </location>
</feature>
<keyword evidence="3" id="KW-0864">Zinc transport</keyword>